<dbReference type="GO" id="GO:0005737">
    <property type="term" value="C:cytoplasm"/>
    <property type="evidence" value="ECO:0007669"/>
    <property type="project" value="TreeGrafter"/>
</dbReference>
<keyword evidence="1" id="KW-0479">Metal-binding</keyword>
<keyword evidence="4" id="KW-0862">Zinc</keyword>
<evidence type="ECO:0000256" key="2">
    <source>
        <dbReference type="ARBA" id="ARBA00022737"/>
    </source>
</evidence>
<keyword evidence="3" id="KW-0863">Zinc-finger</keyword>
<dbReference type="Gene3D" id="2.60.260.20">
    <property type="entry name" value="Urease metallochaperone UreE, N-terminal domain"/>
    <property type="match status" value="2"/>
</dbReference>
<evidence type="ECO:0000313" key="9">
    <source>
        <dbReference type="Proteomes" id="UP000616114"/>
    </source>
</evidence>
<organism evidence="8 9">
    <name type="scientific">Sediminivirga luteola</name>
    <dbReference type="NCBI Taxonomy" id="1774748"/>
    <lineage>
        <taxon>Bacteria</taxon>
        <taxon>Bacillati</taxon>
        <taxon>Actinomycetota</taxon>
        <taxon>Actinomycetes</taxon>
        <taxon>Micrococcales</taxon>
        <taxon>Brevibacteriaceae</taxon>
        <taxon>Sediminivirga</taxon>
    </lineage>
</organism>
<dbReference type="AlphaFoldDB" id="A0A8J2U027"/>
<dbReference type="Pfam" id="PF00226">
    <property type="entry name" value="DnaJ"/>
    <property type="match status" value="1"/>
</dbReference>
<dbReference type="RefSeq" id="WP_188551385.1">
    <property type="nucleotide sequence ID" value="NZ_BMFY01000012.1"/>
</dbReference>
<protein>
    <submittedName>
        <fullName evidence="8">Molecular chaperone DnaJ</fullName>
    </submittedName>
</protein>
<evidence type="ECO:0000256" key="5">
    <source>
        <dbReference type="ARBA" id="ARBA00023186"/>
    </source>
</evidence>
<reference evidence="8" key="2">
    <citation type="submission" date="2020-09" db="EMBL/GenBank/DDBJ databases">
        <authorList>
            <person name="Sun Q."/>
            <person name="Zhou Y."/>
        </authorList>
    </citation>
    <scope>NUCLEOTIDE SEQUENCE</scope>
    <source>
        <strain evidence="8">CGMCC 1.12785</strain>
    </source>
</reference>
<reference evidence="8" key="1">
    <citation type="journal article" date="2014" name="Int. J. Syst. Evol. Microbiol.">
        <title>Complete genome sequence of Corynebacterium casei LMG S-19264T (=DSM 44701T), isolated from a smear-ripened cheese.</title>
        <authorList>
            <consortium name="US DOE Joint Genome Institute (JGI-PGF)"/>
            <person name="Walter F."/>
            <person name="Albersmeier A."/>
            <person name="Kalinowski J."/>
            <person name="Ruckert C."/>
        </authorList>
    </citation>
    <scope>NUCLEOTIDE SEQUENCE</scope>
    <source>
        <strain evidence="8">CGMCC 1.12785</strain>
    </source>
</reference>
<proteinExistence type="predicted"/>
<dbReference type="EMBL" id="BMFY01000012">
    <property type="protein sequence ID" value="GGA22253.1"/>
    <property type="molecule type" value="Genomic_DNA"/>
</dbReference>
<dbReference type="CDD" id="cd10747">
    <property type="entry name" value="DnaJ_C"/>
    <property type="match status" value="1"/>
</dbReference>
<dbReference type="PANTHER" id="PTHR43096:SF52">
    <property type="entry name" value="DNAJ HOMOLOG 1, MITOCHONDRIAL-RELATED"/>
    <property type="match status" value="1"/>
</dbReference>
<evidence type="ECO:0000256" key="4">
    <source>
        <dbReference type="ARBA" id="ARBA00022833"/>
    </source>
</evidence>
<dbReference type="PANTHER" id="PTHR43096">
    <property type="entry name" value="DNAJ HOMOLOG 1, MITOCHONDRIAL-RELATED"/>
    <property type="match status" value="1"/>
</dbReference>
<feature type="region of interest" description="Disordered" evidence="6">
    <location>
        <begin position="186"/>
        <end position="214"/>
    </location>
</feature>
<dbReference type="PROSITE" id="PS00636">
    <property type="entry name" value="DNAJ_1"/>
    <property type="match status" value="1"/>
</dbReference>
<dbReference type="SMART" id="SM00271">
    <property type="entry name" value="DnaJ"/>
    <property type="match status" value="1"/>
</dbReference>
<dbReference type="InterPro" id="IPR008971">
    <property type="entry name" value="HSP40/DnaJ_pept-bd"/>
</dbReference>
<dbReference type="InterPro" id="IPR018253">
    <property type="entry name" value="DnaJ_domain_CS"/>
</dbReference>
<dbReference type="InterPro" id="IPR002939">
    <property type="entry name" value="DnaJ_C"/>
</dbReference>
<evidence type="ECO:0000313" key="8">
    <source>
        <dbReference type="EMBL" id="GGA22253.1"/>
    </source>
</evidence>
<evidence type="ECO:0000256" key="6">
    <source>
        <dbReference type="SAM" id="MobiDB-lite"/>
    </source>
</evidence>
<dbReference type="GO" id="GO:0042026">
    <property type="term" value="P:protein refolding"/>
    <property type="evidence" value="ECO:0007669"/>
    <property type="project" value="TreeGrafter"/>
</dbReference>
<keyword evidence="9" id="KW-1185">Reference proteome</keyword>
<dbReference type="GO" id="GO:0008270">
    <property type="term" value="F:zinc ion binding"/>
    <property type="evidence" value="ECO:0007669"/>
    <property type="project" value="UniProtKB-KW"/>
</dbReference>
<dbReference type="PROSITE" id="PS50076">
    <property type="entry name" value="DNAJ_2"/>
    <property type="match status" value="1"/>
</dbReference>
<feature type="domain" description="J" evidence="7">
    <location>
        <begin position="13"/>
        <end position="78"/>
    </location>
</feature>
<dbReference type="SUPFAM" id="SSF46565">
    <property type="entry name" value="Chaperone J-domain"/>
    <property type="match status" value="1"/>
</dbReference>
<keyword evidence="5" id="KW-0143">Chaperone</keyword>
<accession>A0A8J2U027</accession>
<dbReference type="CDD" id="cd06257">
    <property type="entry name" value="DnaJ"/>
    <property type="match status" value="1"/>
</dbReference>
<name>A0A8J2U027_9MICO</name>
<dbReference type="SUPFAM" id="SSF49493">
    <property type="entry name" value="HSP40/DnaJ peptide-binding domain"/>
    <property type="match status" value="2"/>
</dbReference>
<comment type="caution">
    <text evidence="8">The sequence shown here is derived from an EMBL/GenBank/DDBJ whole genome shotgun (WGS) entry which is preliminary data.</text>
</comment>
<dbReference type="FunFam" id="2.60.260.20:FF:000005">
    <property type="entry name" value="Chaperone protein dnaJ 1, mitochondrial"/>
    <property type="match status" value="1"/>
</dbReference>
<dbReference type="InterPro" id="IPR036869">
    <property type="entry name" value="J_dom_sf"/>
</dbReference>
<evidence type="ECO:0000256" key="1">
    <source>
        <dbReference type="ARBA" id="ARBA00022723"/>
    </source>
</evidence>
<feature type="region of interest" description="Disordered" evidence="6">
    <location>
        <begin position="315"/>
        <end position="335"/>
    </location>
</feature>
<keyword evidence="2" id="KW-0677">Repeat</keyword>
<dbReference type="InterPro" id="IPR001623">
    <property type="entry name" value="DnaJ_domain"/>
</dbReference>
<sequence length="335" mass="35645">MNTGPQNDWFEKDFYATLGVSKDASEQDIKKAYRKLARKHHPDTNPDDKASERKFKEIGQAYQVLSDPEARKQYDQVRAMGSGARFTAGSGGPSGGGGFEDVFSDLFNRGGYTTRRTGGYTTRGPGGAGTVPPDLSDLLGGFGGFGQAPGPSKGRDVTARTRLSFTEAINGSTVKLTGQDGFQVTMRTPPGVKDGQKIRLRGKGRPSPDGGAPGDLVVTVDVDPHPVFTRDGDNLRITLPVTFDEAALGAQVRVPTLGGQPVTLKIPAGTPSGRVLRLRGKGVKTKDRTGDLLVTVEVVVPQNLSGKAKTAVEDFAKATQGEDPRRDLYSRARAS</sequence>
<dbReference type="GO" id="GO:0051082">
    <property type="term" value="F:unfolded protein binding"/>
    <property type="evidence" value="ECO:0007669"/>
    <property type="project" value="InterPro"/>
</dbReference>
<dbReference type="Gene3D" id="1.10.287.110">
    <property type="entry name" value="DnaJ domain"/>
    <property type="match status" value="1"/>
</dbReference>
<dbReference type="Proteomes" id="UP000616114">
    <property type="component" value="Unassembled WGS sequence"/>
</dbReference>
<dbReference type="Pfam" id="PF01556">
    <property type="entry name" value="DnaJ_C"/>
    <property type="match status" value="1"/>
</dbReference>
<gene>
    <name evidence="8" type="ORF">GCM10011333_26640</name>
</gene>
<evidence type="ECO:0000259" key="7">
    <source>
        <dbReference type="PROSITE" id="PS50076"/>
    </source>
</evidence>
<dbReference type="PRINTS" id="PR00625">
    <property type="entry name" value="JDOMAIN"/>
</dbReference>
<evidence type="ECO:0000256" key="3">
    <source>
        <dbReference type="ARBA" id="ARBA00022771"/>
    </source>
</evidence>